<evidence type="ECO:0000256" key="6">
    <source>
        <dbReference type="ARBA" id="ARBA00022737"/>
    </source>
</evidence>
<evidence type="ECO:0000256" key="10">
    <source>
        <dbReference type="ARBA" id="ARBA00022989"/>
    </source>
</evidence>
<dbReference type="Gene3D" id="3.80.10.10">
    <property type="entry name" value="Ribonuclease Inhibitor"/>
    <property type="match status" value="1"/>
</dbReference>
<dbReference type="SMART" id="SM00220">
    <property type="entry name" value="S_TKc"/>
    <property type="match status" value="1"/>
</dbReference>
<organism evidence="17 18">
    <name type="scientific">Sphagnum troendelagicum</name>
    <dbReference type="NCBI Taxonomy" id="128251"/>
    <lineage>
        <taxon>Eukaryota</taxon>
        <taxon>Viridiplantae</taxon>
        <taxon>Streptophyta</taxon>
        <taxon>Embryophyta</taxon>
        <taxon>Bryophyta</taxon>
        <taxon>Sphagnophytina</taxon>
        <taxon>Sphagnopsida</taxon>
        <taxon>Sphagnales</taxon>
        <taxon>Sphagnaceae</taxon>
        <taxon>Sphagnum</taxon>
    </lineage>
</organism>
<keyword evidence="15" id="KW-0732">Signal</keyword>
<dbReference type="EMBL" id="OZ019894">
    <property type="protein sequence ID" value="CAK9215429.1"/>
    <property type="molecule type" value="Genomic_DNA"/>
</dbReference>
<dbReference type="InterPro" id="IPR001611">
    <property type="entry name" value="Leu-rich_rpt"/>
</dbReference>
<evidence type="ECO:0000313" key="17">
    <source>
        <dbReference type="EMBL" id="CAK9215429.1"/>
    </source>
</evidence>
<evidence type="ECO:0000256" key="14">
    <source>
        <dbReference type="SAM" id="Phobius"/>
    </source>
</evidence>
<dbReference type="InterPro" id="IPR000719">
    <property type="entry name" value="Prot_kinase_dom"/>
</dbReference>
<evidence type="ECO:0000256" key="4">
    <source>
        <dbReference type="ARBA" id="ARBA00022679"/>
    </source>
</evidence>
<keyword evidence="18" id="KW-1185">Reference proteome</keyword>
<evidence type="ECO:0000256" key="9">
    <source>
        <dbReference type="ARBA" id="ARBA00022840"/>
    </source>
</evidence>
<evidence type="ECO:0000256" key="8">
    <source>
        <dbReference type="ARBA" id="ARBA00022777"/>
    </source>
</evidence>
<feature type="chain" id="PRO_5045746816" description="Protein kinase domain-containing protein" evidence="15">
    <location>
        <begin position="31"/>
        <end position="639"/>
    </location>
</feature>
<sequence length="639" mass="70005">MMGCIMTAFLFFFFFLIASLTLEAPMRTDALSPDGEALLSFKRLLQDPGGQLSNWNENDLDPCNWSGIRCQNATRRVFGLNVPFCRLQGSISPELGKLDKLHRLDLHKNEFFGQIPPEIGNCSSLKSLYLEGNYLTGDIPEELGNLSQLMALDLANNGLTGTIPTSLGSLHNLTFLNVSSNFLVGEIPTTGVFANSSFTSFEGNPGLCGPQIKVACKFAQPTSAPTPAHGPSSGLSPIISPGWTIMSSTQKQHHIYSSTLVFIVLTTLASALLLALMWSWGWFFYQKCCTQGEGNKLRAKGDDLPGKIDVTNGQAEAKLVVFHGDLPYTSTAILNGLEKLGEKDVIGSGGYGTVYRLIMDDGVSFAVKRIAVCGSSSDRAFEGELEILGYFKHRNLVNLRGFCNSPLAKLLIYDYLPNGNLDEKLHELEVHEVPLNWQARIRIAIGTARGLAYLHHDCCPRIIHRDIKSSNILLDQNLEPHVSDFGLAKLLEENASHVTTIVAGTFGYLAPEYLQNGRATDKGDVYSYGVVLLELLSGKRPSDTTLVTKGLNLAQWAHQCVAESKQSDLFDPKCSQGVPKEQLESVLQVACMCINPVFDERPTMDKVVQLLEADTISPSPSELSNFFRSPMSDDGARDR</sequence>
<dbReference type="Pfam" id="PF13855">
    <property type="entry name" value="LRR_8"/>
    <property type="match status" value="1"/>
</dbReference>
<evidence type="ECO:0000256" key="11">
    <source>
        <dbReference type="ARBA" id="ARBA00023136"/>
    </source>
</evidence>
<dbReference type="Gene3D" id="1.10.510.10">
    <property type="entry name" value="Transferase(Phosphotransferase) domain 1"/>
    <property type="match status" value="1"/>
</dbReference>
<evidence type="ECO:0000256" key="15">
    <source>
        <dbReference type="SAM" id="SignalP"/>
    </source>
</evidence>
<keyword evidence="4" id="KW-0808">Transferase</keyword>
<reference evidence="17" key="1">
    <citation type="submission" date="2024-02" db="EMBL/GenBank/DDBJ databases">
        <authorList>
            <consortium name="ELIXIR-Norway"/>
            <consortium name="Elixir Norway"/>
        </authorList>
    </citation>
    <scope>NUCLEOTIDE SEQUENCE</scope>
</reference>
<dbReference type="InterPro" id="IPR050647">
    <property type="entry name" value="Plant_LRR-RLKs"/>
</dbReference>
<comment type="similarity">
    <text evidence="2">Belongs to the protein kinase superfamily. Ser/Thr protein kinase family.</text>
</comment>
<keyword evidence="3" id="KW-0433">Leucine-rich repeat</keyword>
<feature type="signal peptide" evidence="15">
    <location>
        <begin position="1"/>
        <end position="30"/>
    </location>
</feature>
<feature type="binding site" evidence="13">
    <location>
        <position position="368"/>
    </location>
    <ligand>
        <name>ATP</name>
        <dbReference type="ChEBI" id="CHEBI:30616"/>
    </ligand>
</feature>
<feature type="domain" description="Protein kinase" evidence="16">
    <location>
        <begin position="340"/>
        <end position="627"/>
    </location>
</feature>
<feature type="transmembrane region" description="Helical" evidence="14">
    <location>
        <begin position="255"/>
        <end position="278"/>
    </location>
</feature>
<proteinExistence type="inferred from homology"/>
<dbReference type="Pfam" id="PF00069">
    <property type="entry name" value="Pkinase"/>
    <property type="match status" value="1"/>
</dbReference>
<evidence type="ECO:0000256" key="7">
    <source>
        <dbReference type="ARBA" id="ARBA00022741"/>
    </source>
</evidence>
<name>A0ABP0U8H5_9BRYO</name>
<keyword evidence="12" id="KW-0325">Glycoprotein</keyword>
<keyword evidence="8" id="KW-0418">Kinase</keyword>
<keyword evidence="5 14" id="KW-0812">Transmembrane</keyword>
<evidence type="ECO:0000313" key="18">
    <source>
        <dbReference type="Proteomes" id="UP001497512"/>
    </source>
</evidence>
<dbReference type="Pfam" id="PF00560">
    <property type="entry name" value="LRR_1"/>
    <property type="match status" value="1"/>
</dbReference>
<gene>
    <name evidence="17" type="ORF">CSSPTR1EN2_LOCUS12727</name>
</gene>
<dbReference type="PROSITE" id="PS50011">
    <property type="entry name" value="PROTEIN_KINASE_DOM"/>
    <property type="match status" value="1"/>
</dbReference>
<keyword evidence="6" id="KW-0677">Repeat</keyword>
<dbReference type="InterPro" id="IPR013210">
    <property type="entry name" value="LRR_N_plant-typ"/>
</dbReference>
<dbReference type="SUPFAM" id="SSF56112">
    <property type="entry name" value="Protein kinase-like (PK-like)"/>
    <property type="match status" value="1"/>
</dbReference>
<evidence type="ECO:0000256" key="5">
    <source>
        <dbReference type="ARBA" id="ARBA00022692"/>
    </source>
</evidence>
<dbReference type="Gene3D" id="3.30.200.20">
    <property type="entry name" value="Phosphorylase Kinase, domain 1"/>
    <property type="match status" value="1"/>
</dbReference>
<accession>A0ABP0U8H5</accession>
<dbReference type="InterPro" id="IPR017441">
    <property type="entry name" value="Protein_kinase_ATP_BS"/>
</dbReference>
<keyword evidence="10 14" id="KW-1133">Transmembrane helix</keyword>
<evidence type="ECO:0000256" key="2">
    <source>
        <dbReference type="ARBA" id="ARBA00008684"/>
    </source>
</evidence>
<comment type="subcellular location">
    <subcellularLocation>
        <location evidence="1">Membrane</location>
    </subcellularLocation>
</comment>
<dbReference type="InterPro" id="IPR008271">
    <property type="entry name" value="Ser/Thr_kinase_AS"/>
</dbReference>
<dbReference type="PROSITE" id="PS00108">
    <property type="entry name" value="PROTEIN_KINASE_ST"/>
    <property type="match status" value="1"/>
</dbReference>
<evidence type="ECO:0000256" key="1">
    <source>
        <dbReference type="ARBA" id="ARBA00004370"/>
    </source>
</evidence>
<dbReference type="PANTHER" id="PTHR48056">
    <property type="entry name" value="LRR RECEPTOR-LIKE SERINE/THREONINE-PROTEIN KINASE-RELATED"/>
    <property type="match status" value="1"/>
</dbReference>
<evidence type="ECO:0000259" key="16">
    <source>
        <dbReference type="PROSITE" id="PS50011"/>
    </source>
</evidence>
<keyword evidence="7 13" id="KW-0547">Nucleotide-binding</keyword>
<dbReference type="InterPro" id="IPR032675">
    <property type="entry name" value="LRR_dom_sf"/>
</dbReference>
<protein>
    <recommendedName>
        <fullName evidence="16">Protein kinase domain-containing protein</fullName>
    </recommendedName>
</protein>
<dbReference type="SUPFAM" id="SSF52058">
    <property type="entry name" value="L domain-like"/>
    <property type="match status" value="1"/>
</dbReference>
<keyword evidence="11 14" id="KW-0472">Membrane</keyword>
<keyword evidence="9 13" id="KW-0067">ATP-binding</keyword>
<dbReference type="Pfam" id="PF08263">
    <property type="entry name" value="LRRNT_2"/>
    <property type="match status" value="1"/>
</dbReference>
<evidence type="ECO:0000256" key="13">
    <source>
        <dbReference type="PROSITE-ProRule" id="PRU10141"/>
    </source>
</evidence>
<dbReference type="InterPro" id="IPR011009">
    <property type="entry name" value="Kinase-like_dom_sf"/>
</dbReference>
<evidence type="ECO:0000256" key="3">
    <source>
        <dbReference type="ARBA" id="ARBA00022614"/>
    </source>
</evidence>
<dbReference type="PROSITE" id="PS00107">
    <property type="entry name" value="PROTEIN_KINASE_ATP"/>
    <property type="match status" value="1"/>
</dbReference>
<dbReference type="Proteomes" id="UP001497512">
    <property type="component" value="Chromosome 2"/>
</dbReference>
<evidence type="ECO:0000256" key="12">
    <source>
        <dbReference type="ARBA" id="ARBA00023180"/>
    </source>
</evidence>
<dbReference type="PANTHER" id="PTHR48056:SF77">
    <property type="entry name" value="PROTEIN KINASE DOMAIN-CONTAINING PROTEIN"/>
    <property type="match status" value="1"/>
</dbReference>